<dbReference type="AlphaFoldDB" id="A0A4Q4RWI7"/>
<proteinExistence type="predicted"/>
<comment type="caution">
    <text evidence="1">The sequence shown here is derived from an EMBL/GenBank/DDBJ whole genome shotgun (WGS) entry which is preliminary data.</text>
</comment>
<sequence>MAIPTPIRDPLLQHMFAYLNPRRDELPSHIVETIAGNLTFLVKYTAGPSVRASQISISVIDVRGPNNSEVGHKATVCIHDGPGKFTVVMCKQVNWGQNVVIGLGEKVDKAIKDILAKEGNDGYGDFEG</sequence>
<protein>
    <submittedName>
        <fullName evidence="1">Uncharacterized protein</fullName>
    </submittedName>
</protein>
<dbReference type="Proteomes" id="UP000293823">
    <property type="component" value="Unassembled WGS sequence"/>
</dbReference>
<organism evidence="1 2">
    <name type="scientific">Alternaria arborescens</name>
    <dbReference type="NCBI Taxonomy" id="156630"/>
    <lineage>
        <taxon>Eukaryota</taxon>
        <taxon>Fungi</taxon>
        <taxon>Dikarya</taxon>
        <taxon>Ascomycota</taxon>
        <taxon>Pezizomycotina</taxon>
        <taxon>Dothideomycetes</taxon>
        <taxon>Pleosporomycetidae</taxon>
        <taxon>Pleosporales</taxon>
        <taxon>Pleosporineae</taxon>
        <taxon>Pleosporaceae</taxon>
        <taxon>Alternaria</taxon>
        <taxon>Alternaria sect. Alternaria</taxon>
    </lineage>
</organism>
<evidence type="ECO:0000313" key="2">
    <source>
        <dbReference type="Proteomes" id="UP000293823"/>
    </source>
</evidence>
<keyword evidence="2" id="KW-1185">Reference proteome</keyword>
<evidence type="ECO:0000313" key="1">
    <source>
        <dbReference type="EMBL" id="RYO61631.1"/>
    </source>
</evidence>
<gene>
    <name evidence="1" type="ORF">AA0113_g6627</name>
</gene>
<dbReference type="EMBL" id="PEJP01000024">
    <property type="protein sequence ID" value="RYO61631.1"/>
    <property type="molecule type" value="Genomic_DNA"/>
</dbReference>
<name>A0A4Q4RWI7_9PLEO</name>
<reference evidence="2" key="1">
    <citation type="journal article" date="2019" name="bioRxiv">
        <title>Genomics, evolutionary history and diagnostics of the Alternaria alternata species group including apple and Asian pear pathotypes.</title>
        <authorList>
            <person name="Armitage A.D."/>
            <person name="Cockerton H.M."/>
            <person name="Sreenivasaprasad S."/>
            <person name="Woodhall J.W."/>
            <person name="Lane C.R."/>
            <person name="Harrison R.J."/>
            <person name="Clarkson J.P."/>
        </authorList>
    </citation>
    <scope>NUCLEOTIDE SEQUENCE [LARGE SCALE GENOMIC DNA]</scope>
    <source>
        <strain evidence="2">RGR 97.0016</strain>
    </source>
</reference>
<dbReference type="OrthoDB" id="3660474at2759"/>
<accession>A0A4Q4RWI7</accession>